<dbReference type="EMBL" id="BAAACW010000167">
    <property type="protein sequence ID" value="GAA0372453.1"/>
    <property type="molecule type" value="Genomic_DNA"/>
</dbReference>
<feature type="transmembrane region" description="Helical" evidence="6">
    <location>
        <begin position="138"/>
        <end position="157"/>
    </location>
</feature>
<evidence type="ECO:0000256" key="2">
    <source>
        <dbReference type="ARBA" id="ARBA00012438"/>
    </source>
</evidence>
<feature type="transmembrane region" description="Helical" evidence="6">
    <location>
        <begin position="67"/>
        <end position="94"/>
    </location>
</feature>
<dbReference type="InterPro" id="IPR011712">
    <property type="entry name" value="Sig_transdc_His_kin_sub3_dim/P"/>
</dbReference>
<accession>A0ABN0XTK7</accession>
<keyword evidence="5" id="KW-0902">Two-component regulatory system</keyword>
<dbReference type="RefSeq" id="WP_343757086.1">
    <property type="nucleotide sequence ID" value="NZ_BAAACW010000167.1"/>
</dbReference>
<keyword evidence="4 8" id="KW-0418">Kinase</keyword>
<feature type="domain" description="Histidine kinase/HSP90-like ATPase" evidence="7">
    <location>
        <begin position="281"/>
        <end position="370"/>
    </location>
</feature>
<dbReference type="InterPro" id="IPR003594">
    <property type="entry name" value="HATPase_dom"/>
</dbReference>
<dbReference type="PANTHER" id="PTHR24421:SF63">
    <property type="entry name" value="SENSOR HISTIDINE KINASE DESK"/>
    <property type="match status" value="1"/>
</dbReference>
<feature type="transmembrane region" description="Helical" evidence="6">
    <location>
        <begin position="20"/>
        <end position="36"/>
    </location>
</feature>
<dbReference type="EC" id="2.7.13.3" evidence="2"/>
<dbReference type="InterPro" id="IPR036890">
    <property type="entry name" value="HATPase_C_sf"/>
</dbReference>
<evidence type="ECO:0000256" key="3">
    <source>
        <dbReference type="ARBA" id="ARBA00022679"/>
    </source>
</evidence>
<dbReference type="Pfam" id="PF02518">
    <property type="entry name" value="HATPase_c"/>
    <property type="match status" value="1"/>
</dbReference>
<sequence length="374" mass="42877">MRTFIRTHILIPPEQGMIPYFFLIFLIPIIILLFPINSWEKILMLLLLGVFLYAYRKGFFEQTDKKVLFTIQTIIATLFVLYNGSASLFIYIGWQFPFWPIKKDQLKRYFFIYAASLLASSAISLFRASNFIGPIEWLWISVGLGFALLSPLAAYSVEKSNRQMVDLKMTNSRLSTLVLQSERERIARDLHDHLGQSYSTISLKAELARKLIAIDTEKAAQELADIAQTSRDHLNLVRNIVSNLHEQTIASAMIETAKVLSTAQIKLITENESQTSDWPLSVQYALASIIQEATTNVIRHSQATLVRYTFHYKNNHYHLRIKDNGIGIHFHENKSHGLSGMRNRVEELNGQFEVINDSGALLYVTIPEEEIDYD</sequence>
<name>A0ABN0XTK7_9LACT</name>
<organism evidence="8 9">
    <name type="scientific">Alkalibacterium iburiense</name>
    <dbReference type="NCBI Taxonomy" id="290589"/>
    <lineage>
        <taxon>Bacteria</taxon>
        <taxon>Bacillati</taxon>
        <taxon>Bacillota</taxon>
        <taxon>Bacilli</taxon>
        <taxon>Lactobacillales</taxon>
        <taxon>Carnobacteriaceae</taxon>
        <taxon>Alkalibacterium</taxon>
    </lineage>
</organism>
<evidence type="ECO:0000256" key="6">
    <source>
        <dbReference type="SAM" id="Phobius"/>
    </source>
</evidence>
<keyword evidence="6" id="KW-0472">Membrane</keyword>
<comment type="catalytic activity">
    <reaction evidence="1">
        <text>ATP + protein L-histidine = ADP + protein N-phospho-L-histidine.</text>
        <dbReference type="EC" id="2.7.13.3"/>
    </reaction>
</comment>
<dbReference type="CDD" id="cd16917">
    <property type="entry name" value="HATPase_UhpB-NarQ-NarX-like"/>
    <property type="match status" value="1"/>
</dbReference>
<keyword evidence="6" id="KW-0812">Transmembrane</keyword>
<dbReference type="GO" id="GO:0016301">
    <property type="term" value="F:kinase activity"/>
    <property type="evidence" value="ECO:0007669"/>
    <property type="project" value="UniProtKB-KW"/>
</dbReference>
<dbReference type="PANTHER" id="PTHR24421">
    <property type="entry name" value="NITRATE/NITRITE SENSOR PROTEIN NARX-RELATED"/>
    <property type="match status" value="1"/>
</dbReference>
<dbReference type="SMART" id="SM00387">
    <property type="entry name" value="HATPase_c"/>
    <property type="match status" value="1"/>
</dbReference>
<evidence type="ECO:0000256" key="1">
    <source>
        <dbReference type="ARBA" id="ARBA00000085"/>
    </source>
</evidence>
<evidence type="ECO:0000313" key="8">
    <source>
        <dbReference type="EMBL" id="GAA0372453.1"/>
    </source>
</evidence>
<gene>
    <name evidence="8" type="ORF">GCM10008932_24670</name>
</gene>
<keyword evidence="6" id="KW-1133">Transmembrane helix</keyword>
<protein>
    <recommendedName>
        <fullName evidence="2">histidine kinase</fullName>
        <ecNumber evidence="2">2.7.13.3</ecNumber>
    </recommendedName>
</protein>
<feature type="transmembrane region" description="Helical" evidence="6">
    <location>
        <begin position="106"/>
        <end position="126"/>
    </location>
</feature>
<evidence type="ECO:0000313" key="9">
    <source>
        <dbReference type="Proteomes" id="UP001501166"/>
    </source>
</evidence>
<dbReference type="Proteomes" id="UP001501166">
    <property type="component" value="Unassembled WGS sequence"/>
</dbReference>
<dbReference type="Pfam" id="PF07730">
    <property type="entry name" value="HisKA_3"/>
    <property type="match status" value="1"/>
</dbReference>
<evidence type="ECO:0000259" key="7">
    <source>
        <dbReference type="SMART" id="SM00387"/>
    </source>
</evidence>
<dbReference type="Gene3D" id="1.20.5.1930">
    <property type="match status" value="1"/>
</dbReference>
<keyword evidence="9" id="KW-1185">Reference proteome</keyword>
<feature type="transmembrane region" description="Helical" evidence="6">
    <location>
        <begin position="42"/>
        <end position="60"/>
    </location>
</feature>
<proteinExistence type="predicted"/>
<evidence type="ECO:0000256" key="4">
    <source>
        <dbReference type="ARBA" id="ARBA00022777"/>
    </source>
</evidence>
<comment type="caution">
    <text evidence="8">The sequence shown here is derived from an EMBL/GenBank/DDBJ whole genome shotgun (WGS) entry which is preliminary data.</text>
</comment>
<reference evidence="8 9" key="1">
    <citation type="journal article" date="2019" name="Int. J. Syst. Evol. Microbiol.">
        <title>The Global Catalogue of Microorganisms (GCM) 10K type strain sequencing project: providing services to taxonomists for standard genome sequencing and annotation.</title>
        <authorList>
            <consortium name="The Broad Institute Genomics Platform"/>
            <consortium name="The Broad Institute Genome Sequencing Center for Infectious Disease"/>
            <person name="Wu L."/>
            <person name="Ma J."/>
        </authorList>
    </citation>
    <scope>NUCLEOTIDE SEQUENCE [LARGE SCALE GENOMIC DNA]</scope>
    <source>
        <strain evidence="8 9">JCM 12662</strain>
    </source>
</reference>
<dbReference type="Gene3D" id="3.30.565.10">
    <property type="entry name" value="Histidine kinase-like ATPase, C-terminal domain"/>
    <property type="match status" value="1"/>
</dbReference>
<dbReference type="InterPro" id="IPR050482">
    <property type="entry name" value="Sensor_HK_TwoCompSys"/>
</dbReference>
<keyword evidence="3" id="KW-0808">Transferase</keyword>
<dbReference type="SUPFAM" id="SSF55874">
    <property type="entry name" value="ATPase domain of HSP90 chaperone/DNA topoisomerase II/histidine kinase"/>
    <property type="match status" value="1"/>
</dbReference>
<evidence type="ECO:0000256" key="5">
    <source>
        <dbReference type="ARBA" id="ARBA00023012"/>
    </source>
</evidence>